<comment type="caution">
    <text evidence="3">The sequence shown here is derived from an EMBL/GenBank/DDBJ whole genome shotgun (WGS) entry which is preliminary data.</text>
</comment>
<proteinExistence type="predicted"/>
<evidence type="ECO:0000313" key="4">
    <source>
        <dbReference type="Proteomes" id="UP001363151"/>
    </source>
</evidence>
<name>A0ABR1FW08_AURAN</name>
<keyword evidence="1" id="KW-0472">Membrane</keyword>
<keyword evidence="1" id="KW-0812">Transmembrane</keyword>
<dbReference type="Proteomes" id="UP001363151">
    <property type="component" value="Unassembled WGS sequence"/>
</dbReference>
<sequence length="85" mass="9088">MKPAHEVMDPSPELERVILNFGPLDYLTIGAFTFFNAAGGYAYGGVLKRPTAGTMAILGGLAGFLHCYTQTSFKLMGIKPGGGWF</sequence>
<keyword evidence="1" id="KW-1133">Transmembrane helix</keyword>
<dbReference type="InterPro" id="IPR053229">
    <property type="entry name" value="NADH-Q_oxidrdct_subunit"/>
</dbReference>
<gene>
    <name evidence="3" type="ORF">SO694_00029261</name>
</gene>
<dbReference type="Pfam" id="PF10785">
    <property type="entry name" value="NADH-u_ox-rdase"/>
    <property type="match status" value="1"/>
</dbReference>
<protein>
    <recommendedName>
        <fullName evidence="2">NADH-ubiquinone oxidoreductase 21kDa subunit N-terminal domain-containing protein</fullName>
    </recommendedName>
</protein>
<evidence type="ECO:0000313" key="3">
    <source>
        <dbReference type="EMBL" id="KAK7239817.1"/>
    </source>
</evidence>
<evidence type="ECO:0000256" key="1">
    <source>
        <dbReference type="SAM" id="Phobius"/>
    </source>
</evidence>
<reference evidence="3 4" key="1">
    <citation type="submission" date="2024-03" db="EMBL/GenBank/DDBJ databases">
        <title>Aureococcus anophagefferens CCMP1851 and Kratosvirus quantuckense: Draft genome of a second virus-susceptible host strain in the model system.</title>
        <authorList>
            <person name="Chase E."/>
            <person name="Truchon A.R."/>
            <person name="Schepens W."/>
            <person name="Wilhelm S.W."/>
        </authorList>
    </citation>
    <scope>NUCLEOTIDE SEQUENCE [LARGE SCALE GENOMIC DNA]</scope>
    <source>
        <strain evidence="3 4">CCMP1851</strain>
    </source>
</reference>
<feature type="transmembrane region" description="Helical" evidence="1">
    <location>
        <begin position="24"/>
        <end position="44"/>
    </location>
</feature>
<dbReference type="EMBL" id="JBBJCI010000222">
    <property type="protein sequence ID" value="KAK7239817.1"/>
    <property type="molecule type" value="Genomic_DNA"/>
</dbReference>
<organism evidence="3 4">
    <name type="scientific">Aureococcus anophagefferens</name>
    <name type="common">Harmful bloom alga</name>
    <dbReference type="NCBI Taxonomy" id="44056"/>
    <lineage>
        <taxon>Eukaryota</taxon>
        <taxon>Sar</taxon>
        <taxon>Stramenopiles</taxon>
        <taxon>Ochrophyta</taxon>
        <taxon>Pelagophyceae</taxon>
        <taxon>Pelagomonadales</taxon>
        <taxon>Pelagomonadaceae</taxon>
        <taxon>Aureococcus</taxon>
    </lineage>
</organism>
<evidence type="ECO:0000259" key="2">
    <source>
        <dbReference type="Pfam" id="PF10785"/>
    </source>
</evidence>
<keyword evidence="4" id="KW-1185">Reference proteome</keyword>
<dbReference type="InterPro" id="IPR019721">
    <property type="entry name" value="NADH-UbQ_OxRdtase_su21_N"/>
</dbReference>
<dbReference type="PANTHER" id="PTHR34062:SF1">
    <property type="entry name" value="NADH-UBIQUINONE OXIDOREDUCTASE 21KDA SUBUNIT N-TERMINAL DOMAIN-CONTAINING PROTEIN"/>
    <property type="match status" value="1"/>
</dbReference>
<feature type="domain" description="NADH-ubiquinone oxidoreductase 21kDa subunit N-terminal" evidence="2">
    <location>
        <begin position="3"/>
        <end position="79"/>
    </location>
</feature>
<dbReference type="PANTHER" id="PTHR34062">
    <property type="entry name" value="OXIDOREDUCTASE 21 KDA SUBUNIT, PUTATIVE (AFU_ORTHOLOGUE AFUA_4G04750)-RELATED"/>
    <property type="match status" value="1"/>
</dbReference>
<accession>A0ABR1FW08</accession>